<accession>A0AAV5V207</accession>
<sequence>SCRARALLLRNERTLAKGEWHSVEERFVFQNDIVEVECTKRARLVYTFLHSQVWMGDKYFSAEEQVSAAEGAKNNPPSVYIMVMDSFSNSHARRVFPKTLKYLQDEFESVSMHHVNKVGENSRPNGYAFLMG</sequence>
<dbReference type="AlphaFoldDB" id="A0AAV5V207"/>
<proteinExistence type="predicted"/>
<dbReference type="InterPro" id="IPR004245">
    <property type="entry name" value="DUF229"/>
</dbReference>
<evidence type="ECO:0000313" key="2">
    <source>
        <dbReference type="Proteomes" id="UP001432322"/>
    </source>
</evidence>
<gene>
    <name evidence="1" type="ORF">PFISCL1PPCAC_3276</name>
</gene>
<dbReference type="EMBL" id="BTSY01000001">
    <property type="protein sequence ID" value="GMT11979.1"/>
    <property type="molecule type" value="Genomic_DNA"/>
</dbReference>
<dbReference type="GO" id="GO:0005615">
    <property type="term" value="C:extracellular space"/>
    <property type="evidence" value="ECO:0007669"/>
    <property type="project" value="TreeGrafter"/>
</dbReference>
<name>A0AAV5V207_9BILA</name>
<dbReference type="PANTHER" id="PTHR10974">
    <property type="entry name" value="FI08016P-RELATED"/>
    <property type="match status" value="1"/>
</dbReference>
<organism evidence="1 2">
    <name type="scientific">Pristionchus fissidentatus</name>
    <dbReference type="NCBI Taxonomy" id="1538716"/>
    <lineage>
        <taxon>Eukaryota</taxon>
        <taxon>Metazoa</taxon>
        <taxon>Ecdysozoa</taxon>
        <taxon>Nematoda</taxon>
        <taxon>Chromadorea</taxon>
        <taxon>Rhabditida</taxon>
        <taxon>Rhabditina</taxon>
        <taxon>Diplogasteromorpha</taxon>
        <taxon>Diplogasteroidea</taxon>
        <taxon>Neodiplogasteridae</taxon>
        <taxon>Pristionchus</taxon>
    </lineage>
</organism>
<dbReference type="Pfam" id="PF02995">
    <property type="entry name" value="DUF229"/>
    <property type="match status" value="1"/>
</dbReference>
<dbReference type="PANTHER" id="PTHR10974:SF75">
    <property type="entry name" value="SULFATASE DOMAIN-CONTAINING PROTEIN"/>
    <property type="match status" value="1"/>
</dbReference>
<comment type="caution">
    <text evidence="1">The sequence shown here is derived from an EMBL/GenBank/DDBJ whole genome shotgun (WGS) entry which is preliminary data.</text>
</comment>
<evidence type="ECO:0000313" key="1">
    <source>
        <dbReference type="EMBL" id="GMT11979.1"/>
    </source>
</evidence>
<protein>
    <recommendedName>
        <fullName evidence="3">Hexosyltransferase</fullName>
    </recommendedName>
</protein>
<evidence type="ECO:0008006" key="3">
    <source>
        <dbReference type="Google" id="ProtNLM"/>
    </source>
</evidence>
<dbReference type="Proteomes" id="UP001432322">
    <property type="component" value="Unassembled WGS sequence"/>
</dbReference>
<feature type="non-terminal residue" evidence="1">
    <location>
        <position position="132"/>
    </location>
</feature>
<reference evidence="1" key="1">
    <citation type="submission" date="2023-10" db="EMBL/GenBank/DDBJ databases">
        <title>Genome assembly of Pristionchus species.</title>
        <authorList>
            <person name="Yoshida K."/>
            <person name="Sommer R.J."/>
        </authorList>
    </citation>
    <scope>NUCLEOTIDE SEQUENCE</scope>
    <source>
        <strain evidence="1">RS5133</strain>
    </source>
</reference>
<keyword evidence="2" id="KW-1185">Reference proteome</keyword>
<feature type="non-terminal residue" evidence="1">
    <location>
        <position position="1"/>
    </location>
</feature>